<name>A0A221K7U9_9RHOB</name>
<keyword evidence="1" id="KW-0732">Signal</keyword>
<dbReference type="SUPFAM" id="SSF53300">
    <property type="entry name" value="vWA-like"/>
    <property type="match status" value="1"/>
</dbReference>
<dbReference type="RefSeq" id="WP_157729086.1">
    <property type="nucleotide sequence ID" value="NZ_CP022418.1"/>
</dbReference>
<feature type="chain" id="PRO_5012103781" evidence="1">
    <location>
        <begin position="22"/>
        <end position="670"/>
    </location>
</feature>
<protein>
    <submittedName>
        <fullName evidence="3">von Willebrand factor type A domain protein</fullName>
    </submittedName>
</protein>
<keyword evidence="3" id="KW-0614">Plasmid</keyword>
<dbReference type="SMART" id="SM00327">
    <property type="entry name" value="VWA"/>
    <property type="match status" value="1"/>
</dbReference>
<keyword evidence="4" id="KW-1185">Reference proteome</keyword>
<dbReference type="OrthoDB" id="9783818at2"/>
<dbReference type="InterPro" id="IPR002035">
    <property type="entry name" value="VWF_A"/>
</dbReference>
<feature type="domain" description="VWFA" evidence="2">
    <location>
        <begin position="24"/>
        <end position="202"/>
    </location>
</feature>
<feature type="signal peptide" evidence="1">
    <location>
        <begin position="1"/>
        <end position="21"/>
    </location>
</feature>
<evidence type="ECO:0000313" key="3">
    <source>
        <dbReference type="EMBL" id="ASM75081.1"/>
    </source>
</evidence>
<dbReference type="Proteomes" id="UP000199754">
    <property type="component" value="Plasmid pSMR1-3"/>
</dbReference>
<organism evidence="3 4">
    <name type="scientific">Pseudosulfitobacter pseudonitzschiae</name>
    <dbReference type="NCBI Taxonomy" id="1402135"/>
    <lineage>
        <taxon>Bacteria</taxon>
        <taxon>Pseudomonadati</taxon>
        <taxon>Pseudomonadota</taxon>
        <taxon>Alphaproteobacteria</taxon>
        <taxon>Rhodobacterales</taxon>
        <taxon>Roseobacteraceae</taxon>
        <taxon>Pseudosulfitobacter</taxon>
    </lineage>
</organism>
<dbReference type="Pfam" id="PF00092">
    <property type="entry name" value="VWA"/>
    <property type="match status" value="1"/>
</dbReference>
<dbReference type="InterPro" id="IPR036465">
    <property type="entry name" value="vWFA_dom_sf"/>
</dbReference>
<dbReference type="KEGG" id="spse:SULPSESMR1_04358"/>
<accession>A0A221K7U9</accession>
<evidence type="ECO:0000256" key="1">
    <source>
        <dbReference type="SAM" id="SignalP"/>
    </source>
</evidence>
<dbReference type="Gene3D" id="3.40.50.410">
    <property type="entry name" value="von Willebrand factor, type A domain"/>
    <property type="match status" value="1"/>
</dbReference>
<geneLocation type="plasmid" evidence="3 4">
    <name>pSMR1-3</name>
</geneLocation>
<dbReference type="PROSITE" id="PS50234">
    <property type="entry name" value="VWFA"/>
    <property type="match status" value="1"/>
</dbReference>
<reference evidence="3 4" key="1">
    <citation type="submission" date="2017-07" db="EMBL/GenBank/DDBJ databases">
        <title>Genome Sequence of Sulfitobacter pseudonitzschiae Strain SMR1 Isolated from a culture of the Diatom Skeletonema marinoi.</title>
        <authorList>
            <person name="Topel M."/>
            <person name="Pinder M.I.M."/>
            <person name="Johansson O.N."/>
            <person name="Kourtchenko O."/>
            <person name="Godhe A."/>
            <person name="Clarke A.K."/>
        </authorList>
    </citation>
    <scope>NUCLEOTIDE SEQUENCE [LARGE SCALE GENOMIC DNA]</scope>
    <source>
        <strain evidence="3 4">SMR1</strain>
        <plasmid evidence="3 4">pSMR1-3</plasmid>
    </source>
</reference>
<proteinExistence type="predicted"/>
<gene>
    <name evidence="3" type="ORF">SULPSESMR1_04358</name>
</gene>
<evidence type="ECO:0000313" key="4">
    <source>
        <dbReference type="Proteomes" id="UP000199754"/>
    </source>
</evidence>
<dbReference type="EMBL" id="CP022418">
    <property type="protein sequence ID" value="ASM75081.1"/>
    <property type="molecule type" value="Genomic_DNA"/>
</dbReference>
<evidence type="ECO:0000259" key="2">
    <source>
        <dbReference type="PROSITE" id="PS50234"/>
    </source>
</evidence>
<dbReference type="AlphaFoldDB" id="A0A221K7U9"/>
<sequence>MKKITVALSVLLGFSPFTASAAEGVVIVYDGSNSMWGQIDGVAKIETAREVMADLVETWPQSTNLGLLAYGHRRKGDCSDIELMIPPGPVDRASFLETVNAITPRGKTPLTDAVVQAAKNLSFRDNPATVVLISDGIESCQADPCSISAQLEEQGIAFTTHVIGFDIAREDQRQLSCIAENTGGTFVPAQDANELRGAIAQVQQVIEAQPESVPSVEPEPEPKQEVSVSAPKTVVAGTLFDVSWSEALNPRDLVLIALVGSEADAKSSYLPVRDDTEGKLTAPSEPGLYEVRYRLDEGRVILASAPVEVVAADVSVTAPVSVVAGTVFDVSWSETLNARDLVLIAPVGSEADAKLSYLPVRDDIEGKLTAPSEPGLYEVRYRLDEGRVILASAPVEVVAADVSVTAPVSVVAGTVFDVSWSETLNARDLVLIAPVGSEADAKLSYLPVRDDIEGKLTAPSEPGLYEVRYRLDEGRVILASAPVEVTVAEVALTAPALVRAETEIQVSWQPSVNPRDLVLIAPAGSPADEKLSYAPARTENKTTLKAPSEPGLYEVRYRLDEGRRVIAAVPLEVVPADAPLDDGAGLNAPESAAPSETITVSWTIAPEDADRRVALAKADAPDFTWISAHPVGAETETEIILPNEPGLYEVRFLDLSIQSVLGRTIVAVGE</sequence>